<evidence type="ECO:0000313" key="1">
    <source>
        <dbReference type="EMBL" id="QTH62697.1"/>
    </source>
</evidence>
<reference evidence="1" key="1">
    <citation type="submission" date="2021-03" db="EMBL/GenBank/DDBJ databases">
        <title>Description of Psychrosphaera ytuae sp. nov. isolated from deep sea sediment of South China Sea.</title>
        <authorList>
            <person name="Zhang J."/>
            <person name="Xu X.-D."/>
        </authorList>
    </citation>
    <scope>NUCLEOTIDE SEQUENCE</scope>
    <source>
        <strain evidence="1">MTZ26</strain>
    </source>
</reference>
<protein>
    <submittedName>
        <fullName evidence="1">DUF3016 domain-containing protein</fullName>
    </submittedName>
</protein>
<proteinExistence type="predicted"/>
<name>A0A975HH55_9GAMM</name>
<dbReference type="AlphaFoldDB" id="A0A975HH55"/>
<organism evidence="1 2">
    <name type="scientific">Psychrosphaera ytuae</name>
    <dbReference type="NCBI Taxonomy" id="2820710"/>
    <lineage>
        <taxon>Bacteria</taxon>
        <taxon>Pseudomonadati</taxon>
        <taxon>Pseudomonadota</taxon>
        <taxon>Gammaproteobacteria</taxon>
        <taxon>Alteromonadales</taxon>
        <taxon>Pseudoalteromonadaceae</taxon>
        <taxon>Psychrosphaera</taxon>
    </lineage>
</organism>
<sequence>MKNTKLLLILGITLGLVAPIQAGEIKAEWKEPKEFRDLRAADGFDKRFHKKFIEDFDKFFAKVQSELPEDVKVEFKFTDVDLAGRIDFGSSFDRVRLVEHQYWPRMEFEVVMYKGNNKVYQDTVSVKDMAFMDRAPAIQYRSFGYEKRMLKEWIDSELTDKLAQYEKSQNNVMENG</sequence>
<dbReference type="RefSeq" id="WP_208830100.1">
    <property type="nucleotide sequence ID" value="NZ_CP072110.1"/>
</dbReference>
<dbReference type="InterPro" id="IPR021557">
    <property type="entry name" value="DUF3016"/>
</dbReference>
<dbReference type="KEGG" id="psym:J1N51_07860"/>
<dbReference type="Proteomes" id="UP000682739">
    <property type="component" value="Chromosome"/>
</dbReference>
<dbReference type="Pfam" id="PF11454">
    <property type="entry name" value="DUF3016"/>
    <property type="match status" value="1"/>
</dbReference>
<dbReference type="EMBL" id="CP072110">
    <property type="protein sequence ID" value="QTH62697.1"/>
    <property type="molecule type" value="Genomic_DNA"/>
</dbReference>
<gene>
    <name evidence="1" type="ORF">J1N51_07860</name>
</gene>
<evidence type="ECO:0000313" key="2">
    <source>
        <dbReference type="Proteomes" id="UP000682739"/>
    </source>
</evidence>
<accession>A0A975HH55</accession>
<keyword evidence="2" id="KW-1185">Reference proteome</keyword>